<dbReference type="GO" id="GO:0003743">
    <property type="term" value="F:translation initiation factor activity"/>
    <property type="evidence" value="ECO:0007669"/>
    <property type="project" value="UniProtKB-KW"/>
</dbReference>
<proteinExistence type="predicted"/>
<dbReference type="OrthoDB" id="3242784at2"/>
<keyword evidence="2" id="KW-0812">Transmembrane</keyword>
<evidence type="ECO:0000259" key="3">
    <source>
        <dbReference type="Pfam" id="PF13399"/>
    </source>
</evidence>
<feature type="domain" description="LytR/CpsA/Psr regulator C-terminal" evidence="3">
    <location>
        <begin position="133"/>
        <end position="214"/>
    </location>
</feature>
<organism evidence="4 5">
    <name type="scientific">Bifidobacterium mongoliense DSM 21395</name>
    <dbReference type="NCBI Taxonomy" id="1437603"/>
    <lineage>
        <taxon>Bacteria</taxon>
        <taxon>Bacillati</taxon>
        <taxon>Actinomycetota</taxon>
        <taxon>Actinomycetes</taxon>
        <taxon>Bifidobacteriales</taxon>
        <taxon>Bifidobacteriaceae</taxon>
        <taxon>Bifidobacterium</taxon>
    </lineage>
</organism>
<comment type="caution">
    <text evidence="4">The sequence shown here is derived from an EMBL/GenBank/DDBJ whole genome shotgun (WGS) entry which is preliminary data.</text>
</comment>
<dbReference type="Proteomes" id="UP000029082">
    <property type="component" value="Unassembled WGS sequence"/>
</dbReference>
<dbReference type="RefSeq" id="WP_033511971.1">
    <property type="nucleotide sequence ID" value="NZ_JDUO01000003.1"/>
</dbReference>
<feature type="region of interest" description="Disordered" evidence="1">
    <location>
        <begin position="71"/>
        <end position="129"/>
    </location>
</feature>
<protein>
    <submittedName>
        <fullName evidence="4">Transcription initiation factor IIF</fullName>
    </submittedName>
</protein>
<feature type="compositionally biased region" description="Basic and acidic residues" evidence="1">
    <location>
        <begin position="88"/>
        <end position="98"/>
    </location>
</feature>
<feature type="compositionally biased region" description="Low complexity" evidence="1">
    <location>
        <begin position="71"/>
        <end position="87"/>
    </location>
</feature>
<evidence type="ECO:0000313" key="5">
    <source>
        <dbReference type="Proteomes" id="UP000029082"/>
    </source>
</evidence>
<dbReference type="GeneID" id="93094131"/>
<keyword evidence="2" id="KW-0472">Membrane</keyword>
<keyword evidence="2" id="KW-1133">Transmembrane helix</keyword>
<keyword evidence="5" id="KW-1185">Reference proteome</keyword>
<accession>A0A087CAB3</accession>
<keyword evidence="4" id="KW-0648">Protein biosynthesis</keyword>
<sequence>MARNNQDTYASYQRDEFDNPPQGPVGAHRGKTSLASRIMPYFIVVIVAALVGALAWGVYSGEASHIRMPWSTSASSSAPKAKSAAPSAKDKTDTDKTDTPSTSASPSQKDSESPEASSSPSSSAPQQTVNKNTAIVVTNATSISGHAAQRASALTQNGYTSVSSRNASGQVPSATVVMYQNEVDKATAQDVANTLGISLVEQVPTIAGPVVVVLLD</sequence>
<dbReference type="eggNOG" id="ENOG50330SA">
    <property type="taxonomic scope" value="Bacteria"/>
</dbReference>
<dbReference type="InterPro" id="IPR027381">
    <property type="entry name" value="LytR/CpsA/Psr_C"/>
</dbReference>
<keyword evidence="4" id="KW-0396">Initiation factor</keyword>
<dbReference type="AlphaFoldDB" id="A0A087CAB3"/>
<feature type="compositionally biased region" description="Low complexity" evidence="1">
    <location>
        <begin position="114"/>
        <end position="125"/>
    </location>
</feature>
<dbReference type="Pfam" id="PF13399">
    <property type="entry name" value="LytR_C"/>
    <property type="match status" value="1"/>
</dbReference>
<evidence type="ECO:0000256" key="2">
    <source>
        <dbReference type="SAM" id="Phobius"/>
    </source>
</evidence>
<dbReference type="STRING" id="1437603.GCA_000771525_01001"/>
<dbReference type="EMBL" id="JGZE01000001">
    <property type="protein sequence ID" value="KFI80213.1"/>
    <property type="molecule type" value="Genomic_DNA"/>
</dbReference>
<evidence type="ECO:0000313" key="4">
    <source>
        <dbReference type="EMBL" id="KFI80213.1"/>
    </source>
</evidence>
<feature type="transmembrane region" description="Helical" evidence="2">
    <location>
        <begin position="38"/>
        <end position="59"/>
    </location>
</feature>
<reference evidence="4 5" key="1">
    <citation type="submission" date="2014-03" db="EMBL/GenBank/DDBJ databases">
        <title>Genomics of Bifidobacteria.</title>
        <authorList>
            <person name="Ventura M."/>
            <person name="Milani C."/>
            <person name="Lugli G.A."/>
        </authorList>
    </citation>
    <scope>NUCLEOTIDE SEQUENCE [LARGE SCALE GENOMIC DNA]</scope>
    <source>
        <strain evidence="4 5">DSM 21395</strain>
    </source>
</reference>
<evidence type="ECO:0000256" key="1">
    <source>
        <dbReference type="SAM" id="MobiDB-lite"/>
    </source>
</evidence>
<feature type="region of interest" description="Disordered" evidence="1">
    <location>
        <begin position="1"/>
        <end position="28"/>
    </location>
</feature>
<dbReference type="Gene3D" id="3.30.70.2390">
    <property type="match status" value="1"/>
</dbReference>
<feature type="compositionally biased region" description="Polar residues" evidence="1">
    <location>
        <begin position="1"/>
        <end position="11"/>
    </location>
</feature>
<gene>
    <name evidence="4" type="ORF">BMON_0081</name>
</gene>
<name>A0A087CAB3_9BIFI</name>